<protein>
    <submittedName>
        <fullName evidence="1">Uncharacterized protein</fullName>
    </submittedName>
</protein>
<sequence length="169" mass="17643">MTSQTTTSETTETRIARSADLGSIAVMSWAREAPEGTVPFLLACPLGDGDKGPGAGSAAVAQMLDSLDLPRDGQLVDGTSRPSMPVTLLVVPGGSAVLTMPYVNAQITPSEAWQDAVAERGFACLIFTTRPWTGEDTDDPEAIAAFANAEETLQSAAKVVLPVRSLRGH</sequence>
<dbReference type="Proteomes" id="UP000247634">
    <property type="component" value="Chromosome"/>
</dbReference>
<dbReference type="RefSeq" id="WP_110628080.1">
    <property type="nucleotide sequence ID" value="NZ_CP029788.1"/>
</dbReference>
<proteinExistence type="predicted"/>
<dbReference type="AlphaFoldDB" id="A0A2U9P0I6"/>
<organism evidence="1 2">
    <name type="scientific">Streptomyces actuosus</name>
    <dbReference type="NCBI Taxonomy" id="1885"/>
    <lineage>
        <taxon>Bacteria</taxon>
        <taxon>Bacillati</taxon>
        <taxon>Actinomycetota</taxon>
        <taxon>Actinomycetes</taxon>
        <taxon>Kitasatosporales</taxon>
        <taxon>Streptomycetaceae</taxon>
        <taxon>Streptomyces</taxon>
    </lineage>
</organism>
<accession>A0A2U9P0I6</accession>
<reference evidence="1 2" key="1">
    <citation type="submission" date="2018-06" db="EMBL/GenBank/DDBJ databases">
        <title>The complete genome sequence of a nosiheptide producer Streptomyces actuosus ATCC 25421: deducing the ability of producing a new class III lantibiotics.</title>
        <authorList>
            <person name="Liu W."/>
            <person name="Sun F."/>
            <person name="Hu Y."/>
        </authorList>
    </citation>
    <scope>NUCLEOTIDE SEQUENCE [LARGE SCALE GENOMIC DNA]</scope>
    <source>
        <strain evidence="1 2">ATCC 25421</strain>
    </source>
</reference>
<name>A0A2U9P0I6_STRAS</name>
<dbReference type="KEGG" id="sact:DMT42_13070"/>
<dbReference type="Pfam" id="PF19374">
    <property type="entry name" value="DUF5949"/>
    <property type="match status" value="1"/>
</dbReference>
<dbReference type="OrthoDB" id="4309362at2"/>
<dbReference type="InterPro" id="IPR045993">
    <property type="entry name" value="DUF5949"/>
</dbReference>
<evidence type="ECO:0000313" key="2">
    <source>
        <dbReference type="Proteomes" id="UP000247634"/>
    </source>
</evidence>
<evidence type="ECO:0000313" key="1">
    <source>
        <dbReference type="EMBL" id="AWT43160.1"/>
    </source>
</evidence>
<dbReference type="EMBL" id="CP029788">
    <property type="protein sequence ID" value="AWT43160.1"/>
    <property type="molecule type" value="Genomic_DNA"/>
</dbReference>
<gene>
    <name evidence="1" type="ORF">DMT42_13070</name>
</gene>
<keyword evidence="2" id="KW-1185">Reference proteome</keyword>